<name>A0A392PUW0_9FABA</name>
<organism evidence="1 2">
    <name type="scientific">Trifolium medium</name>
    <dbReference type="NCBI Taxonomy" id="97028"/>
    <lineage>
        <taxon>Eukaryota</taxon>
        <taxon>Viridiplantae</taxon>
        <taxon>Streptophyta</taxon>
        <taxon>Embryophyta</taxon>
        <taxon>Tracheophyta</taxon>
        <taxon>Spermatophyta</taxon>
        <taxon>Magnoliopsida</taxon>
        <taxon>eudicotyledons</taxon>
        <taxon>Gunneridae</taxon>
        <taxon>Pentapetalae</taxon>
        <taxon>rosids</taxon>
        <taxon>fabids</taxon>
        <taxon>Fabales</taxon>
        <taxon>Fabaceae</taxon>
        <taxon>Papilionoideae</taxon>
        <taxon>50 kb inversion clade</taxon>
        <taxon>NPAAA clade</taxon>
        <taxon>Hologalegina</taxon>
        <taxon>IRL clade</taxon>
        <taxon>Trifolieae</taxon>
        <taxon>Trifolium</taxon>
    </lineage>
</organism>
<evidence type="ECO:0000313" key="2">
    <source>
        <dbReference type="Proteomes" id="UP000265520"/>
    </source>
</evidence>
<protein>
    <submittedName>
        <fullName evidence="1">Uncharacterized protein</fullName>
    </submittedName>
</protein>
<feature type="non-terminal residue" evidence="1">
    <location>
        <position position="1"/>
    </location>
</feature>
<accession>A0A392PUW0</accession>
<sequence length="232" mass="25853">SPIGRGHGHLSDLAPTDDHRWLLEGATPCVRKFRKFWSARHFSLPASDYVNTDDLCPEAAASGRILQKFVDDLELESVSDSRDPSGHRRVFRKRYIDTELVLSEPSSMKRDAIFSEFFFLNSLSCVPWSGNMKDLTKWQRMRAAMEKCVASRPPKPVEVVSSRPLSVAPKSFGRRVAGSITFKPHVEERREAPAIPVGKGKGLLEEGVTSFVKKMVKYSCAGSSNARFPSGP</sequence>
<dbReference type="Proteomes" id="UP000265520">
    <property type="component" value="Unassembled WGS sequence"/>
</dbReference>
<proteinExistence type="predicted"/>
<dbReference type="AlphaFoldDB" id="A0A392PUW0"/>
<comment type="caution">
    <text evidence="1">The sequence shown here is derived from an EMBL/GenBank/DDBJ whole genome shotgun (WGS) entry which is preliminary data.</text>
</comment>
<feature type="non-terminal residue" evidence="1">
    <location>
        <position position="232"/>
    </location>
</feature>
<dbReference type="EMBL" id="LXQA010098430">
    <property type="protein sequence ID" value="MCI15883.1"/>
    <property type="molecule type" value="Genomic_DNA"/>
</dbReference>
<keyword evidence="2" id="KW-1185">Reference proteome</keyword>
<reference evidence="1 2" key="1">
    <citation type="journal article" date="2018" name="Front. Plant Sci.">
        <title>Red Clover (Trifolium pratense) and Zigzag Clover (T. medium) - A Picture of Genomic Similarities and Differences.</title>
        <authorList>
            <person name="Dluhosova J."/>
            <person name="Istvanek J."/>
            <person name="Nedelnik J."/>
            <person name="Repkova J."/>
        </authorList>
    </citation>
    <scope>NUCLEOTIDE SEQUENCE [LARGE SCALE GENOMIC DNA]</scope>
    <source>
        <strain evidence="2">cv. 10/8</strain>
        <tissue evidence="1">Leaf</tissue>
    </source>
</reference>
<evidence type="ECO:0000313" key="1">
    <source>
        <dbReference type="EMBL" id="MCI15883.1"/>
    </source>
</evidence>